<name>A0A918WH72_STRCJ</name>
<comment type="caution">
    <text evidence="1">The sequence shown here is derived from an EMBL/GenBank/DDBJ whole genome shotgun (WGS) entry which is preliminary data.</text>
</comment>
<sequence length="73" mass="8371">METDQTDTVARFLHALSPASREDVQQLTREQQEKMAGAWEDLLRDDTDLLSLSELDPATAEHRAAEHVVRDYF</sequence>
<dbReference type="AlphaFoldDB" id="A0A918WH72"/>
<proteinExistence type="predicted"/>
<accession>A0A918WH72</accession>
<reference evidence="1" key="1">
    <citation type="journal article" date="2014" name="Int. J. Syst. Evol. Microbiol.">
        <title>Complete genome sequence of Corynebacterium casei LMG S-19264T (=DSM 44701T), isolated from a smear-ripened cheese.</title>
        <authorList>
            <consortium name="US DOE Joint Genome Institute (JGI-PGF)"/>
            <person name="Walter F."/>
            <person name="Albersmeier A."/>
            <person name="Kalinowski J."/>
            <person name="Ruckert C."/>
        </authorList>
    </citation>
    <scope>NUCLEOTIDE SEQUENCE</scope>
    <source>
        <strain evidence="1">JCM 4633</strain>
    </source>
</reference>
<dbReference type="Proteomes" id="UP000646244">
    <property type="component" value="Unassembled WGS sequence"/>
</dbReference>
<dbReference type="RefSeq" id="WP_190109632.1">
    <property type="nucleotide sequence ID" value="NZ_BMVB01000006.1"/>
</dbReference>
<reference evidence="1" key="2">
    <citation type="submission" date="2020-09" db="EMBL/GenBank/DDBJ databases">
        <authorList>
            <person name="Sun Q."/>
            <person name="Ohkuma M."/>
        </authorList>
    </citation>
    <scope>NUCLEOTIDE SEQUENCE</scope>
    <source>
        <strain evidence="1">JCM 4633</strain>
    </source>
</reference>
<gene>
    <name evidence="1" type="ORF">GCM10010507_23380</name>
</gene>
<protein>
    <submittedName>
        <fullName evidence="1">Uncharacterized protein</fullName>
    </submittedName>
</protein>
<organism evidence="1 2">
    <name type="scientific">Streptomyces cinnamoneus</name>
    <name type="common">Streptoverticillium cinnamoneum</name>
    <dbReference type="NCBI Taxonomy" id="53446"/>
    <lineage>
        <taxon>Bacteria</taxon>
        <taxon>Bacillati</taxon>
        <taxon>Actinomycetota</taxon>
        <taxon>Actinomycetes</taxon>
        <taxon>Kitasatosporales</taxon>
        <taxon>Streptomycetaceae</taxon>
        <taxon>Streptomyces</taxon>
        <taxon>Streptomyces cinnamoneus group</taxon>
    </lineage>
</organism>
<evidence type="ECO:0000313" key="2">
    <source>
        <dbReference type="Proteomes" id="UP000646244"/>
    </source>
</evidence>
<dbReference type="EMBL" id="BMVB01000006">
    <property type="protein sequence ID" value="GHC47211.1"/>
    <property type="molecule type" value="Genomic_DNA"/>
</dbReference>
<evidence type="ECO:0000313" key="1">
    <source>
        <dbReference type="EMBL" id="GHC47211.1"/>
    </source>
</evidence>